<evidence type="ECO:0000259" key="13">
    <source>
        <dbReference type="Pfam" id="PF00593"/>
    </source>
</evidence>
<dbReference type="OrthoDB" id="5332150at2"/>
<evidence type="ECO:0000256" key="7">
    <source>
        <dbReference type="ARBA" id="ARBA00023136"/>
    </source>
</evidence>
<dbReference type="Pfam" id="PF00593">
    <property type="entry name" value="TonB_dep_Rec_b-barrel"/>
    <property type="match status" value="1"/>
</dbReference>
<evidence type="ECO:0000313" key="15">
    <source>
        <dbReference type="EMBL" id="BAN36341.1"/>
    </source>
</evidence>
<comment type="similarity">
    <text evidence="2 10 11">Belongs to the TonB-dependent receptor family.</text>
</comment>
<keyword evidence="9 10" id="KW-0998">Cell outer membrane</keyword>
<name>S6AJ72_SULDS</name>
<keyword evidence="6 11" id="KW-0798">TonB box</keyword>
<gene>
    <name evidence="15" type="ORF">SCD_n02539</name>
</gene>
<dbReference type="InterPro" id="IPR012910">
    <property type="entry name" value="Plug_dom"/>
</dbReference>
<dbReference type="InterPro" id="IPR000531">
    <property type="entry name" value="Beta-barrel_TonB"/>
</dbReference>
<feature type="chain" id="PRO_5004535623" evidence="12">
    <location>
        <begin position="24"/>
        <end position="746"/>
    </location>
</feature>
<dbReference type="KEGG" id="sdr:SCD_n02539"/>
<evidence type="ECO:0000313" key="16">
    <source>
        <dbReference type="Proteomes" id="UP000015559"/>
    </source>
</evidence>
<dbReference type="eggNOG" id="COG4771">
    <property type="taxonomic scope" value="Bacteria"/>
</dbReference>
<dbReference type="GO" id="GO:0044718">
    <property type="term" value="P:siderophore transmembrane transport"/>
    <property type="evidence" value="ECO:0007669"/>
    <property type="project" value="TreeGrafter"/>
</dbReference>
<keyword evidence="4 10" id="KW-1134">Transmembrane beta strand</keyword>
<evidence type="ECO:0000256" key="12">
    <source>
        <dbReference type="SAM" id="SignalP"/>
    </source>
</evidence>
<accession>S6AJ72</accession>
<comment type="subcellular location">
    <subcellularLocation>
        <location evidence="1 10">Cell outer membrane</location>
        <topology evidence="1 10">Multi-pass membrane protein</topology>
    </subcellularLocation>
</comment>
<dbReference type="InterPro" id="IPR039426">
    <property type="entry name" value="TonB-dep_rcpt-like"/>
</dbReference>
<dbReference type="RefSeq" id="WP_009207700.1">
    <property type="nucleotide sequence ID" value="NC_022357.1"/>
</dbReference>
<dbReference type="HOGENOM" id="CLU_014873_0_0_4"/>
<dbReference type="InterPro" id="IPR036942">
    <property type="entry name" value="Beta-barrel_TonB_sf"/>
</dbReference>
<evidence type="ECO:0000256" key="4">
    <source>
        <dbReference type="ARBA" id="ARBA00022452"/>
    </source>
</evidence>
<evidence type="ECO:0000256" key="6">
    <source>
        <dbReference type="ARBA" id="ARBA00023077"/>
    </source>
</evidence>
<feature type="domain" description="TonB-dependent receptor-like beta-barrel" evidence="13">
    <location>
        <begin position="264"/>
        <end position="699"/>
    </location>
</feature>
<dbReference type="GO" id="GO:0009279">
    <property type="term" value="C:cell outer membrane"/>
    <property type="evidence" value="ECO:0007669"/>
    <property type="project" value="UniProtKB-SubCell"/>
</dbReference>
<dbReference type="GO" id="GO:0015344">
    <property type="term" value="F:siderophore uptake transmembrane transporter activity"/>
    <property type="evidence" value="ECO:0007669"/>
    <property type="project" value="TreeGrafter"/>
</dbReference>
<dbReference type="STRING" id="1163617.SCD_n02539"/>
<evidence type="ECO:0000256" key="5">
    <source>
        <dbReference type="ARBA" id="ARBA00022692"/>
    </source>
</evidence>
<dbReference type="PANTHER" id="PTHR30069">
    <property type="entry name" value="TONB-DEPENDENT OUTER MEMBRANE RECEPTOR"/>
    <property type="match status" value="1"/>
</dbReference>
<dbReference type="PROSITE" id="PS52016">
    <property type="entry name" value="TONB_DEPENDENT_REC_3"/>
    <property type="match status" value="1"/>
</dbReference>
<evidence type="ECO:0000256" key="3">
    <source>
        <dbReference type="ARBA" id="ARBA00022448"/>
    </source>
</evidence>
<dbReference type="PANTHER" id="PTHR30069:SF49">
    <property type="entry name" value="OUTER MEMBRANE PROTEIN C"/>
    <property type="match status" value="1"/>
</dbReference>
<protein>
    <submittedName>
        <fullName evidence="15">TonB-dependent receptor</fullName>
    </submittedName>
</protein>
<dbReference type="Proteomes" id="UP000015559">
    <property type="component" value="Chromosome"/>
</dbReference>
<dbReference type="AlphaFoldDB" id="S6AJ72"/>
<sequence length="746" mass="81075">MKFKPRILAASLAAIMPYHFALAADEVKSTKLEEVVVSASKIDTQPAFGASSLDAANLAPMRSSTSDTASLLRDVPGVSLYGAGGVSSLPVIQGLADDRLRIKVDGMDLISACGNHMNPPLSYIDPSHVGSIQVFGGIAPVSVGGDSIGGAIQVNSPAPEFAAVGQGTLTKGQAGAFYRSNGNVTGGNISATIASEKLSMTYSGSTVESGNYKAGGDFKPAGPAFVADGKSLYTSTKRLSGDEVGSSMYKSTNQSIAFALRNENHLVELKLGVQDIPYQGFPNQRMDMTANDSEHVNLRYTGQYDWGTLQARAYNEHTRHKMNFLEDKAFWYKSGTQTIPAPGMPMDTEGRNTGAVVKADIVLSARDLLRVGGEYQRYRFNDWWDASGNGGMSPNTFLDIKDGQRDRYAAFAEWEARWNPQWLSQLGVRSETVKMDTGTVQGYNATYNTDANAFNARDRSRTDNNWDMTALARYTVDSSKTYEFGYARKTRSPNLYERYTWSTGGMAMNMINMVGDGNGYVGNLDLKPEVANTLSATADWHDTDQQNWGLKVTPYYTYVQDYINAQRLPTSLTSTGFVFLKYVNQDARLYGLDVSGYFPLAKNTGFGNITATGVLNYVRGKTSSGTSDDLYNMMPLNAKLAVAQHLGSWINTAEVQLVDAKTDVSQIRNELKTAGYSLLNLRSSYAWKKARFDVGIENVFDRLYDYPLGGAYVGQGTTMPPTGGAPYGIAVPGMGRSIYAGVTVKF</sequence>
<reference evidence="15 16" key="1">
    <citation type="journal article" date="2012" name="Appl. Environ. Microbiol.">
        <title>Draft genome sequence of a psychrotolerant sulfur-oxidizing bacterium, Sulfuricella denitrificans skB26, and proteomic insights into cold adaptation.</title>
        <authorList>
            <person name="Watanabe T."/>
            <person name="Kojima H."/>
            <person name="Fukui M."/>
        </authorList>
    </citation>
    <scope>NUCLEOTIDE SEQUENCE [LARGE SCALE GENOMIC DNA]</scope>
    <source>
        <strain evidence="16">skB26</strain>
    </source>
</reference>
<keyword evidence="3 10" id="KW-0813">Transport</keyword>
<organism evidence="15 16">
    <name type="scientific">Sulfuricella denitrificans (strain DSM 22764 / NBRC 105220 / skB26)</name>
    <dbReference type="NCBI Taxonomy" id="1163617"/>
    <lineage>
        <taxon>Bacteria</taxon>
        <taxon>Pseudomonadati</taxon>
        <taxon>Pseudomonadota</taxon>
        <taxon>Betaproteobacteria</taxon>
        <taxon>Nitrosomonadales</taxon>
        <taxon>Sulfuricellaceae</taxon>
        <taxon>Sulfuricella</taxon>
    </lineage>
</organism>
<evidence type="ECO:0000256" key="8">
    <source>
        <dbReference type="ARBA" id="ARBA00023170"/>
    </source>
</evidence>
<keyword evidence="12" id="KW-0732">Signal</keyword>
<evidence type="ECO:0000256" key="1">
    <source>
        <dbReference type="ARBA" id="ARBA00004571"/>
    </source>
</evidence>
<evidence type="ECO:0000256" key="10">
    <source>
        <dbReference type="PROSITE-ProRule" id="PRU01360"/>
    </source>
</evidence>
<keyword evidence="8 15" id="KW-0675">Receptor</keyword>
<dbReference type="Gene3D" id="2.170.130.10">
    <property type="entry name" value="TonB-dependent receptor, plug domain"/>
    <property type="match status" value="1"/>
</dbReference>
<feature type="domain" description="TonB-dependent receptor plug" evidence="14">
    <location>
        <begin position="64"/>
        <end position="151"/>
    </location>
</feature>
<evidence type="ECO:0000256" key="9">
    <source>
        <dbReference type="ARBA" id="ARBA00023237"/>
    </source>
</evidence>
<evidence type="ECO:0000256" key="11">
    <source>
        <dbReference type="RuleBase" id="RU003357"/>
    </source>
</evidence>
<keyword evidence="5 10" id="KW-0812">Transmembrane</keyword>
<proteinExistence type="inferred from homology"/>
<dbReference type="Gene3D" id="2.40.170.20">
    <property type="entry name" value="TonB-dependent receptor, beta-barrel domain"/>
    <property type="match status" value="1"/>
</dbReference>
<dbReference type="EMBL" id="AP013066">
    <property type="protein sequence ID" value="BAN36341.1"/>
    <property type="molecule type" value="Genomic_DNA"/>
</dbReference>
<evidence type="ECO:0000256" key="2">
    <source>
        <dbReference type="ARBA" id="ARBA00009810"/>
    </source>
</evidence>
<evidence type="ECO:0000259" key="14">
    <source>
        <dbReference type="Pfam" id="PF07715"/>
    </source>
</evidence>
<feature type="signal peptide" evidence="12">
    <location>
        <begin position="1"/>
        <end position="23"/>
    </location>
</feature>
<dbReference type="Pfam" id="PF07715">
    <property type="entry name" value="Plug"/>
    <property type="match status" value="1"/>
</dbReference>
<keyword evidence="7 10" id="KW-0472">Membrane</keyword>
<dbReference type="InterPro" id="IPR037066">
    <property type="entry name" value="Plug_dom_sf"/>
</dbReference>
<dbReference type="SUPFAM" id="SSF56935">
    <property type="entry name" value="Porins"/>
    <property type="match status" value="1"/>
</dbReference>
<keyword evidence="16" id="KW-1185">Reference proteome</keyword>